<dbReference type="RefSeq" id="WP_151150038.1">
    <property type="nucleotide sequence ID" value="NZ_WAIE01000001.1"/>
</dbReference>
<evidence type="ECO:0000256" key="1">
    <source>
        <dbReference type="ARBA" id="ARBA00005091"/>
    </source>
</evidence>
<evidence type="ECO:0000256" key="11">
    <source>
        <dbReference type="PIRSR" id="PIRSR000495-1"/>
    </source>
</evidence>
<dbReference type="GO" id="GO:0000107">
    <property type="term" value="F:imidazoleglycerol-phosphate synthase activity"/>
    <property type="evidence" value="ECO:0007669"/>
    <property type="project" value="UniProtKB-UniRule"/>
</dbReference>
<dbReference type="SUPFAM" id="SSF52317">
    <property type="entry name" value="Class I glutamine amidotransferase-like"/>
    <property type="match status" value="1"/>
</dbReference>
<dbReference type="GO" id="GO:0005737">
    <property type="term" value="C:cytoplasm"/>
    <property type="evidence" value="ECO:0007669"/>
    <property type="project" value="UniProtKB-SubCell"/>
</dbReference>
<comment type="subunit">
    <text evidence="2 10">Heterodimer of HisH and HisF.</text>
</comment>
<keyword evidence="7 10" id="KW-0456">Lyase</keyword>
<feature type="domain" description="Glutamine amidotransferase" evidence="12">
    <location>
        <begin position="8"/>
        <end position="202"/>
    </location>
</feature>
<dbReference type="EMBL" id="WAIE01000001">
    <property type="protein sequence ID" value="KAB1443665.1"/>
    <property type="molecule type" value="Genomic_DNA"/>
</dbReference>
<comment type="catalytic activity">
    <reaction evidence="9 10">
        <text>L-glutamine + H2O = L-glutamate + NH4(+)</text>
        <dbReference type="Rhea" id="RHEA:15889"/>
        <dbReference type="ChEBI" id="CHEBI:15377"/>
        <dbReference type="ChEBI" id="CHEBI:28938"/>
        <dbReference type="ChEBI" id="CHEBI:29985"/>
        <dbReference type="ChEBI" id="CHEBI:58359"/>
        <dbReference type="EC" id="3.5.1.2"/>
    </reaction>
</comment>
<protein>
    <recommendedName>
        <fullName evidence="10">Imidazole glycerol phosphate synthase subunit HisH</fullName>
        <ecNumber evidence="10">4.3.2.10</ecNumber>
    </recommendedName>
    <alternativeName>
        <fullName evidence="10">IGP synthase glutaminase subunit</fullName>
        <ecNumber evidence="10">3.5.1.2</ecNumber>
    </alternativeName>
    <alternativeName>
        <fullName evidence="10">IGP synthase subunit HisH</fullName>
    </alternativeName>
    <alternativeName>
        <fullName evidence="10">ImGP synthase subunit HisH</fullName>
        <shortName evidence="10">IGPS subunit HisH</shortName>
    </alternativeName>
</protein>
<evidence type="ECO:0000256" key="3">
    <source>
        <dbReference type="ARBA" id="ARBA00022605"/>
    </source>
</evidence>
<dbReference type="PIRSF" id="PIRSF000495">
    <property type="entry name" value="Amidotransf_hisH"/>
    <property type="match status" value="1"/>
</dbReference>
<name>A0A6N6N8Q1_9BACT</name>
<dbReference type="GO" id="GO:0000105">
    <property type="term" value="P:L-histidine biosynthetic process"/>
    <property type="evidence" value="ECO:0007669"/>
    <property type="project" value="UniProtKB-UniRule"/>
</dbReference>
<gene>
    <name evidence="10 13" type="primary">hisH</name>
    <name evidence="13" type="ORF">F8A88_05345</name>
</gene>
<organism evidence="13 14">
    <name type="scientific">Pseudodesulfovibrio senegalensis</name>
    <dbReference type="NCBI Taxonomy" id="1721087"/>
    <lineage>
        <taxon>Bacteria</taxon>
        <taxon>Pseudomonadati</taxon>
        <taxon>Thermodesulfobacteriota</taxon>
        <taxon>Desulfovibrionia</taxon>
        <taxon>Desulfovibrionales</taxon>
        <taxon>Desulfovibrionaceae</taxon>
    </lineage>
</organism>
<dbReference type="Proteomes" id="UP000438699">
    <property type="component" value="Unassembled WGS sequence"/>
</dbReference>
<dbReference type="PROSITE" id="PS51273">
    <property type="entry name" value="GATASE_TYPE_1"/>
    <property type="match status" value="1"/>
</dbReference>
<dbReference type="OrthoDB" id="9807749at2"/>
<comment type="subcellular location">
    <subcellularLocation>
        <location evidence="10">Cytoplasm</location>
    </subcellularLocation>
</comment>
<evidence type="ECO:0000256" key="8">
    <source>
        <dbReference type="ARBA" id="ARBA00047838"/>
    </source>
</evidence>
<evidence type="ECO:0000256" key="9">
    <source>
        <dbReference type="ARBA" id="ARBA00049534"/>
    </source>
</evidence>
<evidence type="ECO:0000256" key="2">
    <source>
        <dbReference type="ARBA" id="ARBA00011152"/>
    </source>
</evidence>
<dbReference type="EC" id="3.5.1.2" evidence="10"/>
<evidence type="ECO:0000256" key="4">
    <source>
        <dbReference type="ARBA" id="ARBA00022801"/>
    </source>
</evidence>
<comment type="function">
    <text evidence="10">IGPS catalyzes the conversion of PRFAR and glutamine to IGP, AICAR and glutamate. The HisH subunit catalyzes the hydrolysis of glutamine to glutamate and ammonia as part of the synthesis of IGP and AICAR. The resulting ammonia molecule is channeled to the active site of HisF.</text>
</comment>
<evidence type="ECO:0000259" key="12">
    <source>
        <dbReference type="Pfam" id="PF00117"/>
    </source>
</evidence>
<comment type="catalytic activity">
    <reaction evidence="8 10">
        <text>5-[(5-phospho-1-deoxy-D-ribulos-1-ylimino)methylamino]-1-(5-phospho-beta-D-ribosyl)imidazole-4-carboxamide + L-glutamine = D-erythro-1-(imidazol-4-yl)glycerol 3-phosphate + 5-amino-1-(5-phospho-beta-D-ribosyl)imidazole-4-carboxamide + L-glutamate + H(+)</text>
        <dbReference type="Rhea" id="RHEA:24793"/>
        <dbReference type="ChEBI" id="CHEBI:15378"/>
        <dbReference type="ChEBI" id="CHEBI:29985"/>
        <dbReference type="ChEBI" id="CHEBI:58278"/>
        <dbReference type="ChEBI" id="CHEBI:58359"/>
        <dbReference type="ChEBI" id="CHEBI:58475"/>
        <dbReference type="ChEBI" id="CHEBI:58525"/>
        <dbReference type="EC" id="4.3.2.10"/>
    </reaction>
</comment>
<sequence length="212" mass="23769">MLAIFEYNAGNQTSVKRALDHLGIPNEITNDPEKLDKADGIIFPGVGAAGQAMDELTSGGLDEILKSLIWQEKPMLGICVGCQILLDYSEENDTKALGIIHGECRLFNPSWEDYQGIPIRVPHMGWNTLDLHQECELFAGIDPDANFYFVHSYFPAPHQESVIATTRYGRDFCSVHGRKGLWAVQFHPEKSGRPGLQLLKNFHNYCLEENHA</sequence>
<dbReference type="GO" id="GO:0004359">
    <property type="term" value="F:glutaminase activity"/>
    <property type="evidence" value="ECO:0007669"/>
    <property type="project" value="UniProtKB-EC"/>
</dbReference>
<comment type="pathway">
    <text evidence="1 10">Amino-acid biosynthesis; L-histidine biosynthesis; L-histidine from 5-phospho-alpha-D-ribose 1-diphosphate: step 5/9.</text>
</comment>
<feature type="active site" description="Nucleophile" evidence="10 11">
    <location>
        <position position="79"/>
    </location>
</feature>
<keyword evidence="6 10" id="KW-0368">Histidine biosynthesis</keyword>
<dbReference type="GO" id="GO:0016829">
    <property type="term" value="F:lyase activity"/>
    <property type="evidence" value="ECO:0007669"/>
    <property type="project" value="UniProtKB-KW"/>
</dbReference>
<dbReference type="PANTHER" id="PTHR42701:SF1">
    <property type="entry name" value="IMIDAZOLE GLYCEROL PHOSPHATE SYNTHASE SUBUNIT HISH"/>
    <property type="match status" value="1"/>
</dbReference>
<accession>A0A6N6N8Q1</accession>
<dbReference type="AlphaFoldDB" id="A0A6N6N8Q1"/>
<keyword evidence="10" id="KW-0963">Cytoplasm</keyword>
<keyword evidence="5 10" id="KW-0315">Glutamine amidotransferase</keyword>
<dbReference type="EC" id="4.3.2.10" evidence="10"/>
<dbReference type="InterPro" id="IPR017926">
    <property type="entry name" value="GATASE"/>
</dbReference>
<keyword evidence="4 10" id="KW-0378">Hydrolase</keyword>
<evidence type="ECO:0000256" key="7">
    <source>
        <dbReference type="ARBA" id="ARBA00023239"/>
    </source>
</evidence>
<proteinExistence type="inferred from homology"/>
<dbReference type="PANTHER" id="PTHR42701">
    <property type="entry name" value="IMIDAZOLE GLYCEROL PHOSPHATE SYNTHASE SUBUNIT HISH"/>
    <property type="match status" value="1"/>
</dbReference>
<dbReference type="UniPathway" id="UPA00031">
    <property type="reaction ID" value="UER00010"/>
</dbReference>
<comment type="caution">
    <text evidence="13">The sequence shown here is derived from an EMBL/GenBank/DDBJ whole genome shotgun (WGS) entry which is preliminary data.</text>
</comment>
<evidence type="ECO:0000256" key="6">
    <source>
        <dbReference type="ARBA" id="ARBA00023102"/>
    </source>
</evidence>
<dbReference type="NCBIfam" id="TIGR01855">
    <property type="entry name" value="IMP_synth_hisH"/>
    <property type="match status" value="1"/>
</dbReference>
<dbReference type="InterPro" id="IPR010139">
    <property type="entry name" value="Imidazole-glycPsynth_HisH"/>
</dbReference>
<evidence type="ECO:0000256" key="10">
    <source>
        <dbReference type="HAMAP-Rule" id="MF_00278"/>
    </source>
</evidence>
<dbReference type="InterPro" id="IPR029062">
    <property type="entry name" value="Class_I_gatase-like"/>
</dbReference>
<reference evidence="13 14" key="1">
    <citation type="journal article" date="2017" name="Int. J. Syst. Evol. Microbiol.">
        <title>Desulfovibrio senegalensis sp. nov., a mesophilic sulfate reducer isolated from marine sediment.</title>
        <authorList>
            <person name="Thioye A."/>
            <person name="Gam Z.B.A."/>
            <person name="Mbengue M."/>
            <person name="Cayol J.L."/>
            <person name="Joseph-Bartoli M."/>
            <person name="Toure-Kane C."/>
            <person name="Labat M."/>
        </authorList>
    </citation>
    <scope>NUCLEOTIDE SEQUENCE [LARGE SCALE GENOMIC DNA]</scope>
    <source>
        <strain evidence="13 14">DSM 101509</strain>
    </source>
</reference>
<feature type="active site" evidence="10 11">
    <location>
        <position position="189"/>
    </location>
</feature>
<keyword evidence="14" id="KW-1185">Reference proteome</keyword>
<dbReference type="HAMAP" id="MF_00278">
    <property type="entry name" value="HisH"/>
    <property type="match status" value="1"/>
</dbReference>
<feature type="active site" evidence="10 11">
    <location>
        <position position="187"/>
    </location>
</feature>
<keyword evidence="3 10" id="KW-0028">Amino-acid biosynthesis</keyword>
<dbReference type="CDD" id="cd01748">
    <property type="entry name" value="GATase1_IGP_Synthase"/>
    <property type="match status" value="1"/>
</dbReference>
<evidence type="ECO:0000313" key="14">
    <source>
        <dbReference type="Proteomes" id="UP000438699"/>
    </source>
</evidence>
<dbReference type="Pfam" id="PF00117">
    <property type="entry name" value="GATase"/>
    <property type="match status" value="1"/>
</dbReference>
<dbReference type="Gene3D" id="3.40.50.880">
    <property type="match status" value="1"/>
</dbReference>
<evidence type="ECO:0000256" key="5">
    <source>
        <dbReference type="ARBA" id="ARBA00022962"/>
    </source>
</evidence>
<evidence type="ECO:0000313" key="13">
    <source>
        <dbReference type="EMBL" id="KAB1443665.1"/>
    </source>
</evidence>